<dbReference type="InterPro" id="IPR007278">
    <property type="entry name" value="DUF397"/>
</dbReference>
<dbReference type="OrthoDB" id="3430276at2"/>
<feature type="domain" description="DUF397" evidence="1">
    <location>
        <begin position="6"/>
        <end position="57"/>
    </location>
</feature>
<protein>
    <recommendedName>
        <fullName evidence="1">DUF397 domain-containing protein</fullName>
    </recommendedName>
</protein>
<evidence type="ECO:0000259" key="1">
    <source>
        <dbReference type="Pfam" id="PF04149"/>
    </source>
</evidence>
<name>A0A1G9FLZ7_ACTMZ</name>
<evidence type="ECO:0000313" key="2">
    <source>
        <dbReference type="EMBL" id="SDK89400.1"/>
    </source>
</evidence>
<organism evidence="2 3">
    <name type="scientific">Actinopolyspora mzabensis</name>
    <dbReference type="NCBI Taxonomy" id="995066"/>
    <lineage>
        <taxon>Bacteria</taxon>
        <taxon>Bacillati</taxon>
        <taxon>Actinomycetota</taxon>
        <taxon>Actinomycetes</taxon>
        <taxon>Actinopolysporales</taxon>
        <taxon>Actinopolysporaceae</taxon>
        <taxon>Actinopolyspora</taxon>
    </lineage>
</organism>
<dbReference type="Proteomes" id="UP000199213">
    <property type="component" value="Unassembled WGS sequence"/>
</dbReference>
<dbReference type="AlphaFoldDB" id="A0A1G9FLZ7"/>
<dbReference type="Pfam" id="PF04149">
    <property type="entry name" value="DUF397"/>
    <property type="match status" value="1"/>
</dbReference>
<gene>
    <name evidence="2" type="ORF">SAMN04487820_11623</name>
</gene>
<dbReference type="RefSeq" id="WP_092632592.1">
    <property type="nucleotide sequence ID" value="NZ_FNFM01000016.1"/>
</dbReference>
<evidence type="ECO:0000313" key="3">
    <source>
        <dbReference type="Proteomes" id="UP000199213"/>
    </source>
</evidence>
<reference evidence="3" key="1">
    <citation type="submission" date="2016-10" db="EMBL/GenBank/DDBJ databases">
        <authorList>
            <person name="Varghese N."/>
            <person name="Submissions S."/>
        </authorList>
    </citation>
    <scope>NUCLEOTIDE SEQUENCE [LARGE SCALE GENOMIC DNA]</scope>
    <source>
        <strain evidence="3">DSM 45460</strain>
    </source>
</reference>
<proteinExistence type="predicted"/>
<sequence>MSELLSWRSSSRTQGQGQCVEVGFAKTAVWVRDSKNPPAGQLSVGMRQWDSFLSMLKGESCRS</sequence>
<keyword evidence="3" id="KW-1185">Reference proteome</keyword>
<accession>A0A1G9FLZ7</accession>
<dbReference type="EMBL" id="FNFM01000016">
    <property type="protein sequence ID" value="SDK89400.1"/>
    <property type="molecule type" value="Genomic_DNA"/>
</dbReference>